<keyword evidence="2" id="KW-1185">Reference proteome</keyword>
<reference evidence="1 2" key="1">
    <citation type="submission" date="2012-01" db="EMBL/GenBank/DDBJ databases">
        <title>The Genome Sequence of Odoribacter laneus YIT 12061.</title>
        <authorList>
            <consortium name="The Broad Institute Genome Sequencing Platform"/>
            <person name="Earl A."/>
            <person name="Ward D."/>
            <person name="Feldgarden M."/>
            <person name="Gevers D."/>
            <person name="Morotomi M."/>
            <person name="Young S.K."/>
            <person name="Zeng Q."/>
            <person name="Gargeya S."/>
            <person name="Fitzgerald M."/>
            <person name="Haas B."/>
            <person name="Abouelleil A."/>
            <person name="Alvarado L."/>
            <person name="Arachchi H.M."/>
            <person name="Berlin A."/>
            <person name="Chapman S.B."/>
            <person name="Gearin G."/>
            <person name="Goldberg J."/>
            <person name="Griggs A."/>
            <person name="Gujja S."/>
            <person name="Hansen M."/>
            <person name="Heiman D."/>
            <person name="Howarth C."/>
            <person name="Larimer J."/>
            <person name="Lui A."/>
            <person name="MacDonald P.J.P."/>
            <person name="McCowen C."/>
            <person name="Montmayeur A."/>
            <person name="Murphy C."/>
            <person name="Neiman D."/>
            <person name="Pearson M."/>
            <person name="Priest M."/>
            <person name="Roberts A."/>
            <person name="Saif S."/>
            <person name="Shea T."/>
            <person name="Sisk P."/>
            <person name="Stolte C."/>
            <person name="Sykes S."/>
            <person name="Wortman J."/>
            <person name="Nusbaum C."/>
            <person name="Birren B."/>
        </authorList>
    </citation>
    <scope>NUCLEOTIDE SEQUENCE [LARGE SCALE GENOMIC DNA]</scope>
    <source>
        <strain evidence="1 2">YIT 12061</strain>
    </source>
</reference>
<sequence>MYLEFKKERDVDFMNAYHNVIRSYGKQAIQLSRDVLIQATIHSQAKRYYVSYEQALRIISKMLRGKEVLFRNDLKKEMYTTILKEVKIKLTKDQSLKKVLSNIIYSPAPRFYISKESAFILYYSLLKS</sequence>
<dbReference type="EMBL" id="ADMC01000023">
    <property type="protein sequence ID" value="EHP47176.1"/>
    <property type="molecule type" value="Genomic_DNA"/>
</dbReference>
<dbReference type="HOGENOM" id="CLU_2022190_0_0_10"/>
<dbReference type="GeneID" id="98069346"/>
<dbReference type="STRING" id="742817.HMPREF9449_01783"/>
<evidence type="ECO:0000313" key="2">
    <source>
        <dbReference type="Proteomes" id="UP000004892"/>
    </source>
</evidence>
<evidence type="ECO:0000313" key="1">
    <source>
        <dbReference type="EMBL" id="EHP47176.1"/>
    </source>
</evidence>
<dbReference type="AlphaFoldDB" id="H1DHP7"/>
<accession>H1DHP7</accession>
<comment type="caution">
    <text evidence="1">The sequence shown here is derived from an EMBL/GenBank/DDBJ whole genome shotgun (WGS) entry which is preliminary data.</text>
</comment>
<dbReference type="PATRIC" id="fig|742817.3.peg.1896"/>
<name>H1DHP7_9BACT</name>
<protein>
    <submittedName>
        <fullName evidence="1">Uncharacterized protein</fullName>
    </submittedName>
</protein>
<dbReference type="eggNOG" id="ENOG5033KET">
    <property type="taxonomic scope" value="Bacteria"/>
</dbReference>
<dbReference type="RefSeq" id="WP_009136931.1">
    <property type="nucleotide sequence ID" value="NZ_JH594596.1"/>
</dbReference>
<organism evidence="1 2">
    <name type="scientific">Odoribacter laneus YIT 12061</name>
    <dbReference type="NCBI Taxonomy" id="742817"/>
    <lineage>
        <taxon>Bacteria</taxon>
        <taxon>Pseudomonadati</taxon>
        <taxon>Bacteroidota</taxon>
        <taxon>Bacteroidia</taxon>
        <taxon>Bacteroidales</taxon>
        <taxon>Odoribacteraceae</taxon>
        <taxon>Odoribacter</taxon>
    </lineage>
</organism>
<gene>
    <name evidence="1" type="ORF">HMPREF9449_01783</name>
</gene>
<proteinExistence type="predicted"/>
<dbReference type="Proteomes" id="UP000004892">
    <property type="component" value="Unassembled WGS sequence"/>
</dbReference>